<feature type="non-terminal residue" evidence="6">
    <location>
        <position position="82"/>
    </location>
</feature>
<feature type="domain" description="UvrD-like helicase ATP-binding" evidence="5">
    <location>
        <begin position="25"/>
        <end position="81"/>
    </location>
</feature>
<dbReference type="Pfam" id="PF00580">
    <property type="entry name" value="UvrD-helicase"/>
    <property type="match status" value="1"/>
</dbReference>
<dbReference type="Gene3D" id="3.40.50.300">
    <property type="entry name" value="P-loop containing nucleotide triphosphate hydrolases"/>
    <property type="match status" value="1"/>
</dbReference>
<keyword evidence="2" id="KW-0378">Hydrolase</keyword>
<evidence type="ECO:0000256" key="4">
    <source>
        <dbReference type="ARBA" id="ARBA00022840"/>
    </source>
</evidence>
<keyword evidence="4" id="KW-0067">ATP-binding</keyword>
<dbReference type="RefSeq" id="WP_379652823.1">
    <property type="nucleotide sequence ID" value="NZ_JBHTMB010000045.1"/>
</dbReference>
<evidence type="ECO:0000256" key="1">
    <source>
        <dbReference type="ARBA" id="ARBA00022741"/>
    </source>
</evidence>
<organism evidence="6 7">
    <name type="scientific">Pseudonocardia benzenivorans</name>
    <dbReference type="NCBI Taxonomy" id="228005"/>
    <lineage>
        <taxon>Bacteria</taxon>
        <taxon>Bacillati</taxon>
        <taxon>Actinomycetota</taxon>
        <taxon>Actinomycetes</taxon>
        <taxon>Pseudonocardiales</taxon>
        <taxon>Pseudonocardiaceae</taxon>
        <taxon>Pseudonocardia</taxon>
    </lineage>
</organism>
<evidence type="ECO:0000256" key="2">
    <source>
        <dbReference type="ARBA" id="ARBA00022801"/>
    </source>
</evidence>
<keyword evidence="3" id="KW-0347">Helicase</keyword>
<sequence length="82" mass="8688">MTATALTPVIPERPFDVCGPLPATGATTVLEASAGTGKTYTIAALAARYVAEGIATLAELMLVTFGREATHELRERVRERLT</sequence>
<dbReference type="InterPro" id="IPR014016">
    <property type="entry name" value="UvrD-like_ATP-bd"/>
</dbReference>
<comment type="caution">
    <text evidence="6">The sequence shown here is derived from an EMBL/GenBank/DDBJ whole genome shotgun (WGS) entry which is preliminary data.</text>
</comment>
<dbReference type="InterPro" id="IPR027417">
    <property type="entry name" value="P-loop_NTPase"/>
</dbReference>
<gene>
    <name evidence="6" type="ORF">ACFQ34_06770</name>
</gene>
<evidence type="ECO:0000256" key="3">
    <source>
        <dbReference type="ARBA" id="ARBA00022806"/>
    </source>
</evidence>
<proteinExistence type="predicted"/>
<dbReference type="EMBL" id="JBHTMB010000045">
    <property type="protein sequence ID" value="MFD1232984.1"/>
    <property type="molecule type" value="Genomic_DNA"/>
</dbReference>
<evidence type="ECO:0000313" key="6">
    <source>
        <dbReference type="EMBL" id="MFD1232984.1"/>
    </source>
</evidence>
<name>A0ABW3VFY5_9PSEU</name>
<keyword evidence="7" id="KW-1185">Reference proteome</keyword>
<evidence type="ECO:0000259" key="5">
    <source>
        <dbReference type="Pfam" id="PF00580"/>
    </source>
</evidence>
<keyword evidence="1" id="KW-0547">Nucleotide-binding</keyword>
<accession>A0ABW3VFY5</accession>
<evidence type="ECO:0000313" key="7">
    <source>
        <dbReference type="Proteomes" id="UP001597182"/>
    </source>
</evidence>
<protein>
    <submittedName>
        <fullName evidence="6">UvrD-helicase domain-containing protein</fullName>
    </submittedName>
</protein>
<reference evidence="7" key="1">
    <citation type="journal article" date="2019" name="Int. J. Syst. Evol. Microbiol.">
        <title>The Global Catalogue of Microorganisms (GCM) 10K type strain sequencing project: providing services to taxonomists for standard genome sequencing and annotation.</title>
        <authorList>
            <consortium name="The Broad Institute Genomics Platform"/>
            <consortium name="The Broad Institute Genome Sequencing Center for Infectious Disease"/>
            <person name="Wu L."/>
            <person name="Ma J."/>
        </authorList>
    </citation>
    <scope>NUCLEOTIDE SEQUENCE [LARGE SCALE GENOMIC DNA]</scope>
    <source>
        <strain evidence="7">CCUG 49018</strain>
    </source>
</reference>
<dbReference type="SUPFAM" id="SSF52540">
    <property type="entry name" value="P-loop containing nucleoside triphosphate hydrolases"/>
    <property type="match status" value="1"/>
</dbReference>
<dbReference type="Proteomes" id="UP001597182">
    <property type="component" value="Unassembled WGS sequence"/>
</dbReference>